<sequence length="73" mass="7482">MNFLLPGPSPPSSPSPIAILNSTPRPMVRGMVLPRAEIIAVARGPPCPGERAVVLVRVVGVALPSGPFLSCGL</sequence>
<gene>
    <name evidence="1" type="ORF">PROQFM164_S01g000655</name>
</gene>
<protein>
    <submittedName>
        <fullName evidence="1">Genomic scaffold, ProqFM164S01</fullName>
    </submittedName>
</protein>
<dbReference type="OrthoDB" id="10498660at2759"/>
<accession>W6PSY5</accession>
<dbReference type="AlphaFoldDB" id="W6PSY5"/>
<dbReference type="OMA" id="WEGIVFF"/>
<reference evidence="1" key="1">
    <citation type="journal article" date="2014" name="Nat. Commun.">
        <title>Multiple recent horizontal transfers of a large genomic region in cheese making fungi.</title>
        <authorList>
            <person name="Cheeseman K."/>
            <person name="Ropars J."/>
            <person name="Renault P."/>
            <person name="Dupont J."/>
            <person name="Gouzy J."/>
            <person name="Branca A."/>
            <person name="Abraham A.L."/>
            <person name="Ceppi M."/>
            <person name="Conseiller E."/>
            <person name="Debuchy R."/>
            <person name="Malagnac F."/>
            <person name="Goarin A."/>
            <person name="Silar P."/>
            <person name="Lacoste S."/>
            <person name="Sallet E."/>
            <person name="Bensimon A."/>
            <person name="Giraud T."/>
            <person name="Brygoo Y."/>
        </authorList>
    </citation>
    <scope>NUCLEOTIDE SEQUENCE [LARGE SCALE GENOMIC DNA]</scope>
    <source>
        <strain evidence="1">FM164</strain>
    </source>
</reference>
<evidence type="ECO:0000313" key="2">
    <source>
        <dbReference type="Proteomes" id="UP000030686"/>
    </source>
</evidence>
<name>W6PSY5_PENRF</name>
<keyword evidence="2" id="KW-1185">Reference proteome</keyword>
<proteinExistence type="predicted"/>
<dbReference type="EMBL" id="HG792015">
    <property type="protein sequence ID" value="CDM26846.1"/>
    <property type="molecule type" value="Genomic_DNA"/>
</dbReference>
<evidence type="ECO:0000313" key="1">
    <source>
        <dbReference type="EMBL" id="CDM26846.1"/>
    </source>
</evidence>
<dbReference type="Proteomes" id="UP000030686">
    <property type="component" value="Unassembled WGS sequence"/>
</dbReference>
<organism evidence="1 2">
    <name type="scientific">Penicillium roqueforti (strain FM164)</name>
    <dbReference type="NCBI Taxonomy" id="1365484"/>
    <lineage>
        <taxon>Eukaryota</taxon>
        <taxon>Fungi</taxon>
        <taxon>Dikarya</taxon>
        <taxon>Ascomycota</taxon>
        <taxon>Pezizomycotina</taxon>
        <taxon>Eurotiomycetes</taxon>
        <taxon>Eurotiomycetidae</taxon>
        <taxon>Eurotiales</taxon>
        <taxon>Aspergillaceae</taxon>
        <taxon>Penicillium</taxon>
    </lineage>
</organism>